<accession>A0A6J4T1Q8</accession>
<feature type="compositionally biased region" description="Low complexity" evidence="1">
    <location>
        <begin position="260"/>
        <end position="277"/>
    </location>
</feature>
<organism evidence="2">
    <name type="scientific">uncultured Solirubrobacteraceae bacterium</name>
    <dbReference type="NCBI Taxonomy" id="1162706"/>
    <lineage>
        <taxon>Bacteria</taxon>
        <taxon>Bacillati</taxon>
        <taxon>Actinomycetota</taxon>
        <taxon>Thermoleophilia</taxon>
        <taxon>Solirubrobacterales</taxon>
        <taxon>Solirubrobacteraceae</taxon>
        <taxon>environmental samples</taxon>
    </lineage>
</organism>
<dbReference type="EMBL" id="CADCVS010000329">
    <property type="protein sequence ID" value="CAA9511752.1"/>
    <property type="molecule type" value="Genomic_DNA"/>
</dbReference>
<feature type="compositionally biased region" description="Pro residues" evidence="1">
    <location>
        <begin position="190"/>
        <end position="200"/>
    </location>
</feature>
<feature type="compositionally biased region" description="Basic residues" evidence="1">
    <location>
        <begin position="24"/>
        <end position="39"/>
    </location>
</feature>
<name>A0A6J4T1Q8_9ACTN</name>
<dbReference type="AlphaFoldDB" id="A0A6J4T1Q8"/>
<feature type="region of interest" description="Disordered" evidence="1">
    <location>
        <begin position="1"/>
        <end position="79"/>
    </location>
</feature>
<feature type="non-terminal residue" evidence="2">
    <location>
        <position position="1"/>
    </location>
</feature>
<feature type="region of interest" description="Disordered" evidence="1">
    <location>
        <begin position="162"/>
        <end position="277"/>
    </location>
</feature>
<feature type="non-terminal residue" evidence="2">
    <location>
        <position position="277"/>
    </location>
</feature>
<sequence length="277" mass="30172">VRGPLLRDPVLRPAADRRGARLPPPRRRRRRPRRLRGPRHPHEPDHGPRQRGDQRRLEARGRRGLRRALRAHPAAHPARGVVGVAAAVRRRRPRLLLVPPRLAREPPVLGEPRRAPLEPPLQPLDRAAADVGADDVPPVLAAAPAARLPGLDGPARAVLEPDLPVLDPHGAHPDAARVGRADLQHAVAPSRPPRGQPPLPRQELRRHPHRLGPAVRHLGARDGARPLRADDQSRLLPPAARRLPRVRGAVARRARHRGVADPGAGAPARPGLEALGL</sequence>
<feature type="compositionally biased region" description="Basic and acidic residues" evidence="1">
    <location>
        <begin position="40"/>
        <end position="61"/>
    </location>
</feature>
<feature type="compositionally biased region" description="Basic and acidic residues" evidence="1">
    <location>
        <begin position="169"/>
        <end position="183"/>
    </location>
</feature>
<evidence type="ECO:0000313" key="2">
    <source>
        <dbReference type="EMBL" id="CAA9511752.1"/>
    </source>
</evidence>
<protein>
    <submittedName>
        <fullName evidence="2">Fatty acid hydroxylase family (Carotene hydroxylase/sterol desaturase)</fullName>
    </submittedName>
</protein>
<feature type="compositionally biased region" description="Basic and acidic residues" evidence="1">
    <location>
        <begin position="219"/>
        <end position="233"/>
    </location>
</feature>
<reference evidence="2" key="1">
    <citation type="submission" date="2020-02" db="EMBL/GenBank/DDBJ databases">
        <authorList>
            <person name="Meier V. D."/>
        </authorList>
    </citation>
    <scope>NUCLEOTIDE SEQUENCE</scope>
    <source>
        <strain evidence="2">AVDCRST_MAG30</strain>
    </source>
</reference>
<proteinExistence type="predicted"/>
<gene>
    <name evidence="2" type="ORF">AVDCRST_MAG30-2526</name>
</gene>
<feature type="compositionally biased region" description="Basic residues" evidence="1">
    <location>
        <begin position="242"/>
        <end position="257"/>
    </location>
</feature>
<evidence type="ECO:0000256" key="1">
    <source>
        <dbReference type="SAM" id="MobiDB-lite"/>
    </source>
</evidence>